<evidence type="ECO:0000313" key="3">
    <source>
        <dbReference type="Proteomes" id="UP001144352"/>
    </source>
</evidence>
<sequence length="72" mass="8231">MKAMPRNTARLIMEKVEALATDPMAPNNNVKKLTNHPGYRLRVGDWRVVYLVHENAFLIAVVRIAPRGDVYQ</sequence>
<organism evidence="2 3">
    <name type="scientific">Geobacter hydrogenophilus</name>
    <dbReference type="NCBI Taxonomy" id="40983"/>
    <lineage>
        <taxon>Bacteria</taxon>
        <taxon>Pseudomonadati</taxon>
        <taxon>Thermodesulfobacteriota</taxon>
        <taxon>Desulfuromonadia</taxon>
        <taxon>Geobacterales</taxon>
        <taxon>Geobacteraceae</taxon>
        <taxon>Geobacter</taxon>
    </lineage>
</organism>
<dbReference type="PANTHER" id="PTHR38813">
    <property type="match status" value="1"/>
</dbReference>
<comment type="caution">
    <text evidence="2">The sequence shown here is derived from an EMBL/GenBank/DDBJ whole genome shotgun (WGS) entry which is preliminary data.</text>
</comment>
<reference evidence="2" key="1">
    <citation type="submission" date="2022-12" db="EMBL/GenBank/DDBJ databases">
        <title>Reference genome sequencing for broad-spectrum identification of bacterial and archaeal isolates by mass spectrometry.</title>
        <authorList>
            <person name="Sekiguchi Y."/>
            <person name="Tourlousse D.M."/>
        </authorList>
    </citation>
    <scope>NUCLEOTIDE SEQUENCE</scope>
    <source>
        <strain evidence="2">H2</strain>
    </source>
</reference>
<protein>
    <submittedName>
        <fullName evidence="2">Uncharacterized protein</fullName>
    </submittedName>
</protein>
<dbReference type="AlphaFoldDB" id="A0A9W6FZ86"/>
<accession>A0A9W6FZ86</accession>
<keyword evidence="3" id="KW-1185">Reference proteome</keyword>
<dbReference type="Proteomes" id="UP001144352">
    <property type="component" value="Unassembled WGS sequence"/>
</dbReference>
<dbReference type="Gene3D" id="3.30.2310.20">
    <property type="entry name" value="RelE-like"/>
    <property type="match status" value="1"/>
</dbReference>
<dbReference type="EMBL" id="BSDS01000001">
    <property type="protein sequence ID" value="GLI37819.1"/>
    <property type="molecule type" value="Genomic_DNA"/>
</dbReference>
<dbReference type="InterPro" id="IPR035093">
    <property type="entry name" value="RelE/ParE_toxin_dom_sf"/>
</dbReference>
<gene>
    <name evidence="2" type="ORF">GHYDROH2_13200</name>
</gene>
<dbReference type="Pfam" id="PF05016">
    <property type="entry name" value="ParE_toxin"/>
    <property type="match status" value="1"/>
</dbReference>
<proteinExistence type="predicted"/>
<dbReference type="InterPro" id="IPR052747">
    <property type="entry name" value="TA_system_RelE_toxin"/>
</dbReference>
<name>A0A9W6FZ86_9BACT</name>
<dbReference type="InterPro" id="IPR007712">
    <property type="entry name" value="RelE/ParE_toxin"/>
</dbReference>
<dbReference type="PANTHER" id="PTHR38813:SF1">
    <property type="entry name" value="TOXIN RELE1-RELATED"/>
    <property type="match status" value="1"/>
</dbReference>
<dbReference type="SUPFAM" id="SSF143011">
    <property type="entry name" value="RelE-like"/>
    <property type="match status" value="1"/>
</dbReference>
<keyword evidence="1" id="KW-1277">Toxin-antitoxin system</keyword>
<evidence type="ECO:0000256" key="1">
    <source>
        <dbReference type="ARBA" id="ARBA00022649"/>
    </source>
</evidence>
<evidence type="ECO:0000313" key="2">
    <source>
        <dbReference type="EMBL" id="GLI37819.1"/>
    </source>
</evidence>